<dbReference type="InterPro" id="IPR023214">
    <property type="entry name" value="HAD_sf"/>
</dbReference>
<dbReference type="Pfam" id="PF00702">
    <property type="entry name" value="Hydrolase"/>
    <property type="match status" value="1"/>
</dbReference>
<evidence type="ECO:0000256" key="4">
    <source>
        <dbReference type="ARBA" id="ARBA00012640"/>
    </source>
</evidence>
<dbReference type="SFLD" id="SFLDF00029">
    <property type="entry name" value="phosphoserine_phosphatase"/>
    <property type="match status" value="1"/>
</dbReference>
<evidence type="ECO:0000256" key="3">
    <source>
        <dbReference type="ARBA" id="ARBA00009184"/>
    </source>
</evidence>
<dbReference type="PROSITE" id="PS51671">
    <property type="entry name" value="ACT"/>
    <property type="match status" value="1"/>
</dbReference>
<gene>
    <name evidence="12" type="ORF">UFOPK1747_00519</name>
</gene>
<evidence type="ECO:0000256" key="9">
    <source>
        <dbReference type="ARBA" id="ARBA00023299"/>
    </source>
</evidence>
<comment type="cofactor">
    <cofactor evidence="1">
        <name>Mg(2+)</name>
        <dbReference type="ChEBI" id="CHEBI:18420"/>
    </cofactor>
</comment>
<dbReference type="GO" id="GO:0036424">
    <property type="term" value="F:L-phosphoserine phosphatase activity"/>
    <property type="evidence" value="ECO:0007669"/>
    <property type="project" value="InterPro"/>
</dbReference>
<keyword evidence="6" id="KW-0479">Metal-binding</keyword>
<organism evidence="12">
    <name type="scientific">freshwater metagenome</name>
    <dbReference type="NCBI Taxonomy" id="449393"/>
    <lineage>
        <taxon>unclassified sequences</taxon>
        <taxon>metagenomes</taxon>
        <taxon>ecological metagenomes</taxon>
    </lineage>
</organism>
<name>A0A6J6EUT3_9ZZZZ</name>
<comment type="pathway">
    <text evidence="2">Amino-acid biosynthesis; L-serine biosynthesis; L-serine from 3-phospho-D-glycerate: step 3/3.</text>
</comment>
<protein>
    <recommendedName>
        <fullName evidence="4">phosphoserine phosphatase</fullName>
        <ecNumber evidence="4">3.1.3.3</ecNumber>
    </recommendedName>
    <alternativeName>
        <fullName evidence="10">O-phosphoserine phosphohydrolase</fullName>
    </alternativeName>
</protein>
<sequence length="386" mass="42215">MGVDKNEDFTGLILVSAIDKPGISSDVLNTLAQFSIQILDIKQIVIGERLLQTILIKLLPDHALALESDLMELATNSSFDLAIDFSPYVHNKLQEHAYISVVDPQLDPRKIAKIATFIHGIKANILDISFKRLSELSGITFKFTMEGLDYEQVQEQFKKISLTENIDLCLSTEAFRKSKKLFVFDMDSTLITQEVIDELAIKANKSDEVAQITASAMNGDIDFEQSLRQRVGLLAGLPETAINETSSSLTLNPGVIETIQTIRQMGHKVAVVSGGFSDVISEPLAKISIDYLYANKLEITGGSLSGELIGQIIDGLGKSDALRKTAELESVSMQNTIAVGDGANDLQMMAIAGYSFAYKAKEIVRQSAKSTISHSDMRALILLLNL</sequence>
<dbReference type="SFLD" id="SFLDG01136">
    <property type="entry name" value="C1.6:_Phosphoserine_Phosphatas"/>
    <property type="match status" value="1"/>
</dbReference>
<dbReference type="InterPro" id="IPR045865">
    <property type="entry name" value="ACT-like_dom_sf"/>
</dbReference>
<dbReference type="EC" id="3.1.3.3" evidence="4"/>
<evidence type="ECO:0000256" key="7">
    <source>
        <dbReference type="ARBA" id="ARBA00022801"/>
    </source>
</evidence>
<dbReference type="GO" id="GO:0006564">
    <property type="term" value="P:L-serine biosynthetic process"/>
    <property type="evidence" value="ECO:0007669"/>
    <property type="project" value="UniProtKB-KW"/>
</dbReference>
<dbReference type="InterPro" id="IPR036412">
    <property type="entry name" value="HAD-like_sf"/>
</dbReference>
<dbReference type="SUPFAM" id="SSF56784">
    <property type="entry name" value="HAD-like"/>
    <property type="match status" value="1"/>
</dbReference>
<evidence type="ECO:0000259" key="11">
    <source>
        <dbReference type="PROSITE" id="PS51671"/>
    </source>
</evidence>
<dbReference type="InterPro" id="IPR004469">
    <property type="entry name" value="PSP"/>
</dbReference>
<proteinExistence type="inferred from homology"/>
<dbReference type="GO" id="GO:0000287">
    <property type="term" value="F:magnesium ion binding"/>
    <property type="evidence" value="ECO:0007669"/>
    <property type="project" value="TreeGrafter"/>
</dbReference>
<dbReference type="Gene3D" id="3.40.50.1000">
    <property type="entry name" value="HAD superfamily/HAD-like"/>
    <property type="match status" value="1"/>
</dbReference>
<dbReference type="Pfam" id="PF13740">
    <property type="entry name" value="ACT_6"/>
    <property type="match status" value="1"/>
</dbReference>
<dbReference type="UniPathway" id="UPA00135">
    <property type="reaction ID" value="UER00198"/>
</dbReference>
<evidence type="ECO:0000256" key="1">
    <source>
        <dbReference type="ARBA" id="ARBA00001946"/>
    </source>
</evidence>
<evidence type="ECO:0000256" key="8">
    <source>
        <dbReference type="ARBA" id="ARBA00022842"/>
    </source>
</evidence>
<accession>A0A6J6EUT3</accession>
<keyword evidence="8" id="KW-0460">Magnesium</keyword>
<comment type="similarity">
    <text evidence="3">Belongs to the HAD-like hydrolase superfamily. SerB family.</text>
</comment>
<reference evidence="12" key="1">
    <citation type="submission" date="2020-05" db="EMBL/GenBank/DDBJ databases">
        <authorList>
            <person name="Chiriac C."/>
            <person name="Salcher M."/>
            <person name="Ghai R."/>
            <person name="Kavagutti S V."/>
        </authorList>
    </citation>
    <scope>NUCLEOTIDE SEQUENCE</scope>
</reference>
<dbReference type="EMBL" id="CAEZTV010000063">
    <property type="protein sequence ID" value="CAB4580251.1"/>
    <property type="molecule type" value="Genomic_DNA"/>
</dbReference>
<dbReference type="SFLD" id="SFLDG01137">
    <property type="entry name" value="C1.6.1:_Phosphoserine_Phosphat"/>
    <property type="match status" value="1"/>
</dbReference>
<keyword evidence="9" id="KW-0718">Serine biosynthesis</keyword>
<dbReference type="NCBIfam" id="TIGR01488">
    <property type="entry name" value="HAD-SF-IB"/>
    <property type="match status" value="1"/>
</dbReference>
<keyword evidence="5" id="KW-0028">Amino-acid biosynthesis</keyword>
<dbReference type="NCBIfam" id="TIGR00338">
    <property type="entry name" value="serB"/>
    <property type="match status" value="1"/>
</dbReference>
<dbReference type="SFLD" id="SFLDS00003">
    <property type="entry name" value="Haloacid_Dehalogenase"/>
    <property type="match status" value="1"/>
</dbReference>
<dbReference type="GO" id="GO:0005737">
    <property type="term" value="C:cytoplasm"/>
    <property type="evidence" value="ECO:0007669"/>
    <property type="project" value="TreeGrafter"/>
</dbReference>
<evidence type="ECO:0000256" key="10">
    <source>
        <dbReference type="ARBA" id="ARBA00031693"/>
    </source>
</evidence>
<dbReference type="InterPro" id="IPR002912">
    <property type="entry name" value="ACT_dom"/>
</dbReference>
<dbReference type="PANTHER" id="PTHR43344">
    <property type="entry name" value="PHOSPHOSERINE PHOSPHATASE"/>
    <property type="match status" value="1"/>
</dbReference>
<dbReference type="PANTHER" id="PTHR43344:SF2">
    <property type="entry name" value="PHOSPHOSERINE PHOSPHATASE"/>
    <property type="match status" value="1"/>
</dbReference>
<dbReference type="Gene3D" id="3.30.70.260">
    <property type="match status" value="1"/>
</dbReference>
<feature type="domain" description="ACT" evidence="11">
    <location>
        <begin position="12"/>
        <end position="86"/>
    </location>
</feature>
<evidence type="ECO:0000256" key="6">
    <source>
        <dbReference type="ARBA" id="ARBA00022723"/>
    </source>
</evidence>
<dbReference type="AlphaFoldDB" id="A0A6J6EUT3"/>
<keyword evidence="7" id="KW-0378">Hydrolase</keyword>
<dbReference type="SUPFAM" id="SSF55021">
    <property type="entry name" value="ACT-like"/>
    <property type="match status" value="1"/>
</dbReference>
<evidence type="ECO:0000256" key="5">
    <source>
        <dbReference type="ARBA" id="ARBA00022605"/>
    </source>
</evidence>
<dbReference type="InterPro" id="IPR050582">
    <property type="entry name" value="HAD-like_SerB"/>
</dbReference>
<evidence type="ECO:0000313" key="12">
    <source>
        <dbReference type="EMBL" id="CAB4580251.1"/>
    </source>
</evidence>
<evidence type="ECO:0000256" key="2">
    <source>
        <dbReference type="ARBA" id="ARBA00005135"/>
    </source>
</evidence>